<sequence>MDFAGLIGQFRVNRSLTEQERQLQLHQKQRLDIEPHYQMCVIDMNATYLESVDKWYGDKGTITGVTLTIISMLVALFAGLLHSSLTRETAGINSNDMGILIFDAVLSCPLMALAIWNLSKDAFSYTHYPLRFDRTHRMVHVFRKNGSVLSLPWDRIVFTMSPVDHVYRYFNILGHAMADDNVTIQESFALSVSEVGTPEGLTVLRSHWEFIRRFMEDGPAAVIGQVQFCLPIKVRHESPWFGVQRLMAGDVGTPMMFPLLVFNLAFSALVVPFRWIAMRTSKLPHWPAEIEAVSMIEDGDPYAIAGKANGDRISLFPVAAEAAGVRFTGPPKNPLAPRTE</sequence>
<evidence type="ECO:0000313" key="3">
    <source>
        <dbReference type="EMBL" id="MBB6135075.1"/>
    </source>
</evidence>
<keyword evidence="1" id="KW-1133">Transmembrane helix</keyword>
<evidence type="ECO:0000313" key="4">
    <source>
        <dbReference type="Proteomes" id="UP000540787"/>
    </source>
</evidence>
<name>A0A7W9X230_9BURK</name>
<keyword evidence="1" id="KW-0812">Transmembrane</keyword>
<comment type="caution">
    <text evidence="3">The sequence shown here is derived from an EMBL/GenBank/DDBJ whole genome shotgun (WGS) entry which is preliminary data.</text>
</comment>
<dbReference type="EMBL" id="JACHBX010000003">
    <property type="protein sequence ID" value="MBB6135075.1"/>
    <property type="molecule type" value="Genomic_DNA"/>
</dbReference>
<feature type="transmembrane region" description="Helical" evidence="1">
    <location>
        <begin position="97"/>
        <end position="116"/>
    </location>
</feature>
<feature type="transmembrane region" description="Helical" evidence="1">
    <location>
        <begin position="62"/>
        <end position="85"/>
    </location>
</feature>
<keyword evidence="4" id="KW-1185">Reference proteome</keyword>
<feature type="domain" description="DUF6708" evidence="2">
    <location>
        <begin position="110"/>
        <end position="295"/>
    </location>
</feature>
<dbReference type="RefSeq" id="WP_183555724.1">
    <property type="nucleotide sequence ID" value="NZ_JACHBX010000003.1"/>
</dbReference>
<dbReference type="InterPro" id="IPR046554">
    <property type="entry name" value="DUF6708"/>
</dbReference>
<feature type="transmembrane region" description="Helical" evidence="1">
    <location>
        <begin position="255"/>
        <end position="277"/>
    </location>
</feature>
<evidence type="ECO:0000256" key="1">
    <source>
        <dbReference type="SAM" id="Phobius"/>
    </source>
</evidence>
<evidence type="ECO:0000259" key="2">
    <source>
        <dbReference type="Pfam" id="PF20455"/>
    </source>
</evidence>
<reference evidence="3 4" key="1">
    <citation type="submission" date="2020-08" db="EMBL/GenBank/DDBJ databases">
        <title>The Agave Microbiome: Exploring the role of microbial communities in plant adaptations to desert environments.</title>
        <authorList>
            <person name="Partida-Martinez L.P."/>
        </authorList>
    </citation>
    <scope>NUCLEOTIDE SEQUENCE [LARGE SCALE GENOMIC DNA]</scope>
    <source>
        <strain evidence="3 4">AT3.2</strain>
    </source>
</reference>
<protein>
    <recommendedName>
        <fullName evidence="2">DUF6708 domain-containing protein</fullName>
    </recommendedName>
</protein>
<gene>
    <name evidence="3" type="ORF">HD842_003233</name>
</gene>
<dbReference type="Proteomes" id="UP000540787">
    <property type="component" value="Unassembled WGS sequence"/>
</dbReference>
<keyword evidence="1" id="KW-0472">Membrane</keyword>
<proteinExistence type="predicted"/>
<dbReference type="Pfam" id="PF20455">
    <property type="entry name" value="DUF6708"/>
    <property type="match status" value="1"/>
</dbReference>
<accession>A0A7W9X230</accession>
<dbReference type="AlphaFoldDB" id="A0A7W9X230"/>
<organism evidence="3 4">
    <name type="scientific">Massilia aurea</name>
    <dbReference type="NCBI Taxonomy" id="373040"/>
    <lineage>
        <taxon>Bacteria</taxon>
        <taxon>Pseudomonadati</taxon>
        <taxon>Pseudomonadota</taxon>
        <taxon>Betaproteobacteria</taxon>
        <taxon>Burkholderiales</taxon>
        <taxon>Oxalobacteraceae</taxon>
        <taxon>Telluria group</taxon>
        <taxon>Massilia</taxon>
    </lineage>
</organism>